<protein>
    <submittedName>
        <fullName evidence="1">Uncharacterized protein</fullName>
    </submittedName>
</protein>
<dbReference type="EMBL" id="JAYKXN010000001">
    <property type="protein sequence ID" value="KAK7318141.1"/>
    <property type="molecule type" value="Genomic_DNA"/>
</dbReference>
<evidence type="ECO:0000313" key="1">
    <source>
        <dbReference type="EMBL" id="KAK7318141.1"/>
    </source>
</evidence>
<reference evidence="1 2" key="1">
    <citation type="submission" date="2024-01" db="EMBL/GenBank/DDBJ databases">
        <title>The genomes of 5 underutilized Papilionoideae crops provide insights into root nodulation and disease resistance.</title>
        <authorList>
            <person name="Yuan L."/>
        </authorList>
    </citation>
    <scope>NUCLEOTIDE SEQUENCE [LARGE SCALE GENOMIC DNA]</scope>
    <source>
        <strain evidence="1">LY-2023</strain>
        <tissue evidence="1">Leaf</tissue>
    </source>
</reference>
<dbReference type="Proteomes" id="UP001359559">
    <property type="component" value="Unassembled WGS sequence"/>
</dbReference>
<keyword evidence="2" id="KW-1185">Reference proteome</keyword>
<evidence type="ECO:0000313" key="2">
    <source>
        <dbReference type="Proteomes" id="UP001359559"/>
    </source>
</evidence>
<organism evidence="1 2">
    <name type="scientific">Clitoria ternatea</name>
    <name type="common">Butterfly pea</name>
    <dbReference type="NCBI Taxonomy" id="43366"/>
    <lineage>
        <taxon>Eukaryota</taxon>
        <taxon>Viridiplantae</taxon>
        <taxon>Streptophyta</taxon>
        <taxon>Embryophyta</taxon>
        <taxon>Tracheophyta</taxon>
        <taxon>Spermatophyta</taxon>
        <taxon>Magnoliopsida</taxon>
        <taxon>eudicotyledons</taxon>
        <taxon>Gunneridae</taxon>
        <taxon>Pentapetalae</taxon>
        <taxon>rosids</taxon>
        <taxon>fabids</taxon>
        <taxon>Fabales</taxon>
        <taxon>Fabaceae</taxon>
        <taxon>Papilionoideae</taxon>
        <taxon>50 kb inversion clade</taxon>
        <taxon>NPAAA clade</taxon>
        <taxon>indigoferoid/millettioid clade</taxon>
        <taxon>Phaseoleae</taxon>
        <taxon>Clitoria</taxon>
    </lineage>
</organism>
<proteinExistence type="predicted"/>
<dbReference type="AlphaFoldDB" id="A0AAN9Q0N0"/>
<sequence length="78" mass="9091">MTKLRIHINPYPFYHHQVMNSGFPFQCSPLCSLSLSLSRSLTHTLHLLFMSSERRSNSLILSSRLQNRAVRNMVVEFL</sequence>
<accession>A0AAN9Q0N0</accession>
<gene>
    <name evidence="1" type="ORF">RJT34_02839</name>
</gene>
<comment type="caution">
    <text evidence="1">The sequence shown here is derived from an EMBL/GenBank/DDBJ whole genome shotgun (WGS) entry which is preliminary data.</text>
</comment>
<name>A0AAN9Q0N0_CLITE</name>